<dbReference type="SUPFAM" id="SSF56784">
    <property type="entry name" value="HAD-like"/>
    <property type="match status" value="1"/>
</dbReference>
<dbReference type="OrthoDB" id="9812856at2"/>
<dbReference type="InterPro" id="IPR036412">
    <property type="entry name" value="HAD-like_sf"/>
</dbReference>
<accession>A0A2T1A259</accession>
<dbReference type="SFLD" id="SFLDG01129">
    <property type="entry name" value="C1.5:_HAD__Beta-PGM__Phosphata"/>
    <property type="match status" value="1"/>
</dbReference>
<evidence type="ECO:0000256" key="1">
    <source>
        <dbReference type="ARBA" id="ARBA00001946"/>
    </source>
</evidence>
<evidence type="ECO:0000256" key="4">
    <source>
        <dbReference type="ARBA" id="ARBA00022842"/>
    </source>
</evidence>
<comment type="similarity">
    <text evidence="2">Belongs to the HAD-like hydrolase superfamily. CbbY/CbbZ/Gph/YieH family.</text>
</comment>
<dbReference type="NCBIfam" id="TIGR01509">
    <property type="entry name" value="HAD-SF-IA-v3"/>
    <property type="match status" value="1"/>
</dbReference>
<comment type="cofactor">
    <cofactor evidence="1">
        <name>Mg(2+)</name>
        <dbReference type="ChEBI" id="CHEBI:18420"/>
    </cofactor>
</comment>
<organism evidence="5 6">
    <name type="scientific">Antricoccus suffuscus</name>
    <dbReference type="NCBI Taxonomy" id="1629062"/>
    <lineage>
        <taxon>Bacteria</taxon>
        <taxon>Bacillati</taxon>
        <taxon>Actinomycetota</taxon>
        <taxon>Actinomycetes</taxon>
        <taxon>Geodermatophilales</taxon>
        <taxon>Antricoccaceae</taxon>
        <taxon>Antricoccus</taxon>
    </lineage>
</organism>
<dbReference type="InterPro" id="IPR041492">
    <property type="entry name" value="HAD_2"/>
</dbReference>
<dbReference type="SFLD" id="SFLDG01135">
    <property type="entry name" value="C1.5.6:_HAD__Beta-PGM__Phospha"/>
    <property type="match status" value="1"/>
</dbReference>
<dbReference type="SFLD" id="SFLDS00003">
    <property type="entry name" value="Haloacid_Dehalogenase"/>
    <property type="match status" value="1"/>
</dbReference>
<dbReference type="Proteomes" id="UP000237752">
    <property type="component" value="Unassembled WGS sequence"/>
</dbReference>
<dbReference type="PANTHER" id="PTHR46193:SF10">
    <property type="entry name" value="6-PHOSPHOGLUCONATE PHOSPHATASE"/>
    <property type="match status" value="1"/>
</dbReference>
<dbReference type="AlphaFoldDB" id="A0A2T1A259"/>
<dbReference type="InterPro" id="IPR006439">
    <property type="entry name" value="HAD-SF_hydro_IA"/>
</dbReference>
<evidence type="ECO:0000313" key="5">
    <source>
        <dbReference type="EMBL" id="PRZ42673.1"/>
    </source>
</evidence>
<dbReference type="InterPro" id="IPR023198">
    <property type="entry name" value="PGP-like_dom2"/>
</dbReference>
<dbReference type="Gene3D" id="1.10.150.240">
    <property type="entry name" value="Putative phosphatase, domain 2"/>
    <property type="match status" value="1"/>
</dbReference>
<dbReference type="Pfam" id="PF13419">
    <property type="entry name" value="HAD_2"/>
    <property type="match status" value="1"/>
</dbReference>
<keyword evidence="3" id="KW-0479">Metal-binding</keyword>
<dbReference type="InterPro" id="IPR023214">
    <property type="entry name" value="HAD_sf"/>
</dbReference>
<keyword evidence="5" id="KW-0378">Hydrolase</keyword>
<dbReference type="CDD" id="cd07526">
    <property type="entry name" value="HAD_BPGM_like"/>
    <property type="match status" value="1"/>
</dbReference>
<keyword evidence="4" id="KW-0460">Magnesium</keyword>
<dbReference type="PANTHER" id="PTHR46193">
    <property type="entry name" value="6-PHOSPHOGLUCONATE PHOSPHATASE"/>
    <property type="match status" value="1"/>
</dbReference>
<dbReference type="EMBL" id="PVUE01000004">
    <property type="protein sequence ID" value="PRZ42673.1"/>
    <property type="molecule type" value="Genomic_DNA"/>
</dbReference>
<evidence type="ECO:0000313" key="6">
    <source>
        <dbReference type="Proteomes" id="UP000237752"/>
    </source>
</evidence>
<dbReference type="RefSeq" id="WP_106348221.1">
    <property type="nucleotide sequence ID" value="NZ_PVUE01000004.1"/>
</dbReference>
<dbReference type="InterPro" id="IPR051600">
    <property type="entry name" value="Beta-PGM-like"/>
</dbReference>
<proteinExistence type="inferred from homology"/>
<dbReference type="GO" id="GO:0016787">
    <property type="term" value="F:hydrolase activity"/>
    <property type="evidence" value="ECO:0007669"/>
    <property type="project" value="UniProtKB-KW"/>
</dbReference>
<dbReference type="GO" id="GO:0046872">
    <property type="term" value="F:metal ion binding"/>
    <property type="evidence" value="ECO:0007669"/>
    <property type="project" value="UniProtKB-KW"/>
</dbReference>
<gene>
    <name evidence="5" type="ORF">CLV47_10417</name>
</gene>
<evidence type="ECO:0000256" key="3">
    <source>
        <dbReference type="ARBA" id="ARBA00022723"/>
    </source>
</evidence>
<sequence>MAVGIIFDCDGVLVDSEPLANRVFAQMLTDIGLPTSADSAMRDFMGRSTSAVAAIVEQRLGHALPPTFLDEYASRCEECFAHELRAVAGVEAALGRITPPTCVASSGSHEKIRFTLGHTGLLAHFEGRIFSATEVAHGKPSPDLFLHAAARMGFEPKHAIVVEDSPSGVRAGVAAGMAVLAYAGHVPCEELAAAGGRVFTDMADLPMLINGLLAEQLRPGIDTVREQRDK</sequence>
<comment type="caution">
    <text evidence="5">The sequence shown here is derived from an EMBL/GenBank/DDBJ whole genome shotgun (WGS) entry which is preliminary data.</text>
</comment>
<name>A0A2T1A259_9ACTN</name>
<dbReference type="Gene3D" id="3.40.50.1000">
    <property type="entry name" value="HAD superfamily/HAD-like"/>
    <property type="match status" value="1"/>
</dbReference>
<protein>
    <submittedName>
        <fullName evidence="5">HAD superfamily hydrolase (TIGR01509 family)</fullName>
    </submittedName>
</protein>
<keyword evidence="6" id="KW-1185">Reference proteome</keyword>
<evidence type="ECO:0000256" key="2">
    <source>
        <dbReference type="ARBA" id="ARBA00006171"/>
    </source>
</evidence>
<reference evidence="5 6" key="1">
    <citation type="submission" date="2018-03" db="EMBL/GenBank/DDBJ databases">
        <title>Genomic Encyclopedia of Archaeal and Bacterial Type Strains, Phase II (KMG-II): from individual species to whole genera.</title>
        <authorList>
            <person name="Goeker M."/>
        </authorList>
    </citation>
    <scope>NUCLEOTIDE SEQUENCE [LARGE SCALE GENOMIC DNA]</scope>
    <source>
        <strain evidence="5 6">DSM 100065</strain>
    </source>
</reference>